<dbReference type="Proteomes" id="UP000790787">
    <property type="component" value="Chromosome 15"/>
</dbReference>
<evidence type="ECO:0000313" key="2">
    <source>
        <dbReference type="RefSeq" id="XP_075087593.1"/>
    </source>
</evidence>
<organism evidence="1 2">
    <name type="scientific">Nicotiana tabacum</name>
    <name type="common">Common tobacco</name>
    <dbReference type="NCBI Taxonomy" id="4097"/>
    <lineage>
        <taxon>Eukaryota</taxon>
        <taxon>Viridiplantae</taxon>
        <taxon>Streptophyta</taxon>
        <taxon>Embryophyta</taxon>
        <taxon>Tracheophyta</taxon>
        <taxon>Spermatophyta</taxon>
        <taxon>Magnoliopsida</taxon>
        <taxon>eudicotyledons</taxon>
        <taxon>Gunneridae</taxon>
        <taxon>Pentapetalae</taxon>
        <taxon>asterids</taxon>
        <taxon>lamiids</taxon>
        <taxon>Solanales</taxon>
        <taxon>Solanaceae</taxon>
        <taxon>Nicotianoideae</taxon>
        <taxon>Nicotianeae</taxon>
        <taxon>Nicotiana</taxon>
    </lineage>
</organism>
<reference evidence="2" key="2">
    <citation type="submission" date="2025-08" db="UniProtKB">
        <authorList>
            <consortium name="RefSeq"/>
        </authorList>
    </citation>
    <scope>IDENTIFICATION</scope>
    <source>
        <tissue evidence="2">Leaf</tissue>
    </source>
</reference>
<reference evidence="1" key="1">
    <citation type="journal article" date="2014" name="Nat. Commun.">
        <title>The tobacco genome sequence and its comparison with those of tomato and potato.</title>
        <authorList>
            <person name="Sierro N."/>
            <person name="Battey J.N."/>
            <person name="Ouadi S."/>
            <person name="Bakaher N."/>
            <person name="Bovet L."/>
            <person name="Willig A."/>
            <person name="Goepfert S."/>
            <person name="Peitsch M.C."/>
            <person name="Ivanov N.V."/>
        </authorList>
    </citation>
    <scope>NUCLEOTIDE SEQUENCE [LARGE SCALE GENOMIC DNA]</scope>
</reference>
<accession>A0AC58SRJ2</accession>
<evidence type="ECO:0000313" key="1">
    <source>
        <dbReference type="Proteomes" id="UP000790787"/>
    </source>
</evidence>
<keyword evidence="1" id="KW-1185">Reference proteome</keyword>
<protein>
    <submittedName>
        <fullName evidence="2">Uncharacterized protein LOC107767740</fullName>
    </submittedName>
</protein>
<sequence length="311" mass="36731">MGERHNAKWDEYAHIKFIELCEQEVRKGNRPNTYLSKDGWKNMVNEFNKKTRLEYTRKQIKNYWDHMKAEWTLFKQLMRGETGLGWDPKRKIIIADDDWWEQKIKENSKYKKFRNKDLSLIWFRYDALFTDIIATRERARAANQEQESEVGLDQDDDGTNDVYDNDIEQWNDERSDESHDLQNMDSITFPEPSLRKRKSIDGSGSSSQVKKRKTKNNSLSLKEEIHSLIEFISNNNTSKSSEPTIEKCMDILENIPGILEGSDIFNCAVNLLTQKEMGHAFLKFSTDEARKSWLEYNHRRSFMPNNPSNPI</sequence>
<name>A0AC58SRJ2_TOBAC</name>
<proteinExistence type="predicted"/>
<dbReference type="RefSeq" id="XP_075087593.1">
    <property type="nucleotide sequence ID" value="XM_075231492.1"/>
</dbReference>
<gene>
    <name evidence="2" type="primary">LOC107767740</name>
</gene>